<dbReference type="Pfam" id="PF13962">
    <property type="entry name" value="PGG"/>
    <property type="match status" value="1"/>
</dbReference>
<name>A0ABP0UBD3_9BRYO</name>
<evidence type="ECO:0000256" key="4">
    <source>
        <dbReference type="SAM" id="Phobius"/>
    </source>
</evidence>
<keyword evidence="4" id="KW-0472">Membrane</keyword>
<dbReference type="Gene3D" id="1.25.40.20">
    <property type="entry name" value="Ankyrin repeat-containing domain"/>
    <property type="match status" value="3"/>
</dbReference>
<keyword evidence="1" id="KW-0677">Repeat</keyword>
<feature type="transmembrane region" description="Helical" evidence="4">
    <location>
        <begin position="809"/>
        <end position="829"/>
    </location>
</feature>
<dbReference type="PANTHER" id="PTHR24198:SF194">
    <property type="entry name" value="INVERSIN-A"/>
    <property type="match status" value="1"/>
</dbReference>
<dbReference type="EMBL" id="OZ019894">
    <property type="protein sequence ID" value="CAK9217047.1"/>
    <property type="molecule type" value="Genomic_DNA"/>
</dbReference>
<dbReference type="Proteomes" id="UP001497512">
    <property type="component" value="Chromosome 2"/>
</dbReference>
<evidence type="ECO:0000313" key="6">
    <source>
        <dbReference type="EMBL" id="CAK9217047.1"/>
    </source>
</evidence>
<evidence type="ECO:0000259" key="5">
    <source>
        <dbReference type="Pfam" id="PF13962"/>
    </source>
</evidence>
<protein>
    <recommendedName>
        <fullName evidence="5">PGG domain-containing protein</fullName>
    </recommendedName>
</protein>
<dbReference type="PROSITE" id="PS50088">
    <property type="entry name" value="ANK_REPEAT"/>
    <property type="match status" value="4"/>
</dbReference>
<organism evidence="6 7">
    <name type="scientific">Sphagnum troendelagicum</name>
    <dbReference type="NCBI Taxonomy" id="128251"/>
    <lineage>
        <taxon>Eukaryota</taxon>
        <taxon>Viridiplantae</taxon>
        <taxon>Streptophyta</taxon>
        <taxon>Embryophyta</taxon>
        <taxon>Bryophyta</taxon>
        <taxon>Sphagnophytina</taxon>
        <taxon>Sphagnopsida</taxon>
        <taxon>Sphagnales</taxon>
        <taxon>Sphagnaceae</taxon>
        <taxon>Sphagnum</taxon>
    </lineage>
</organism>
<evidence type="ECO:0000256" key="1">
    <source>
        <dbReference type="ARBA" id="ARBA00022737"/>
    </source>
</evidence>
<proteinExistence type="predicted"/>
<sequence>MASTSLAATNQQANSDLLRAAKTGDESKVAEALAQPGVDVNCCDNDGRTPLLLAIKRKDLSVFRLLLKNSSVEVNARDAYEQTVLHRWTQEDLVEILLSYRREVDVDWNAADKIGQTPLLRFARKGDDKDPVRRLIGVESVDLFATTIDGFTALHQVAERETPFPDQMSGGHISERCKIVELMLEEVGRRGHEVVRLVDAADILNRSALHYIAEEGCIEILELLCMSSANMSVNGVDFHGFTPLHLAVRNGHDAVVERLLKLQSIDANVPATVNASNPDNLKPFEKADISVECCRPNLFLKRPKEQPSRNLTPLHFAATNGRREAVRQLLEWKDIKIDAVDSAGLTPLQYSVQNSHWEVVELLLEKRNPSATLNIDAVDSEGRRTPLRFAIEGGSFTRLEVVRLLLEREGINIDAVDRAGLTPLQYSVQNSLWEVAEMLLGKGNPFATLDYHGQCGVFEGLLHLATEHEEKTIAIQLLNTLGSRMNDFPDRSTKFTGNQSLSDQSRLLASAAVSNHFEIIKYIVKWQPEVNVNETSECAAIPDLVATPLHFAAVGGDMATVGGPKRGHVQAVQELLEHPNLDVNAQDNKKMTPLHYAAEARNVDMVKVLCQNERLRTNEENSDGKTPLQIVVEANDFSENPNMKAIEKVLLERPEVKDFVDRLYRDRQVFVDAANALLVGAALIASVTFAGWLQPPLGYTPYYDFSQPFPAPPGAYESYAAIKQNPKVKAFWVFNSLSFFFAIATVLAGADAAMPSLDDAFIATVVKSVRRSLIVASILLVMSVVCVLGAFASGGFAVLPPLLKYDTSMIITVCVGGTVCMIILAKFLWKLAKASRVRLLKRAMKHCTLVEGGHCSPTCIGNGS</sequence>
<feature type="repeat" description="ANK" evidence="3">
    <location>
        <begin position="46"/>
        <end position="71"/>
    </location>
</feature>
<gene>
    <name evidence="6" type="ORF">CSSPTR1EN2_LOCUS13775</name>
</gene>
<evidence type="ECO:0000256" key="2">
    <source>
        <dbReference type="ARBA" id="ARBA00023043"/>
    </source>
</evidence>
<keyword evidence="4" id="KW-0812">Transmembrane</keyword>
<feature type="repeat" description="ANK" evidence="3">
    <location>
        <begin position="343"/>
        <end position="366"/>
    </location>
</feature>
<dbReference type="Pfam" id="PF13857">
    <property type="entry name" value="Ank_5"/>
    <property type="match status" value="1"/>
</dbReference>
<dbReference type="SUPFAM" id="SSF48403">
    <property type="entry name" value="Ankyrin repeat"/>
    <property type="match status" value="3"/>
</dbReference>
<feature type="repeat" description="ANK" evidence="3">
    <location>
        <begin position="239"/>
        <end position="261"/>
    </location>
</feature>
<keyword evidence="2 3" id="KW-0040">ANK repeat</keyword>
<reference evidence="6" key="1">
    <citation type="submission" date="2024-02" db="EMBL/GenBank/DDBJ databases">
        <authorList>
            <consortium name="ELIXIR-Norway"/>
            <consortium name="Elixir Norway"/>
        </authorList>
    </citation>
    <scope>NUCLEOTIDE SEQUENCE</scope>
</reference>
<dbReference type="SMART" id="SM00248">
    <property type="entry name" value="ANK"/>
    <property type="match status" value="13"/>
</dbReference>
<dbReference type="Pfam" id="PF12796">
    <property type="entry name" value="Ank_2"/>
    <property type="match status" value="4"/>
</dbReference>
<feature type="transmembrane region" description="Helical" evidence="4">
    <location>
        <begin position="773"/>
        <end position="797"/>
    </location>
</feature>
<keyword evidence="4" id="KW-1133">Transmembrane helix</keyword>
<dbReference type="PANTHER" id="PTHR24198">
    <property type="entry name" value="ANKYRIN REPEAT AND PROTEIN KINASE DOMAIN-CONTAINING PROTEIN"/>
    <property type="match status" value="1"/>
</dbReference>
<feature type="repeat" description="ANK" evidence="3">
    <location>
        <begin position="309"/>
        <end position="331"/>
    </location>
</feature>
<dbReference type="InterPro" id="IPR002110">
    <property type="entry name" value="Ankyrin_rpt"/>
</dbReference>
<keyword evidence="7" id="KW-1185">Reference proteome</keyword>
<feature type="transmembrane region" description="Helical" evidence="4">
    <location>
        <begin position="730"/>
        <end position="752"/>
    </location>
</feature>
<dbReference type="InterPro" id="IPR036770">
    <property type="entry name" value="Ankyrin_rpt-contain_sf"/>
</dbReference>
<dbReference type="InterPro" id="IPR026961">
    <property type="entry name" value="PGG_dom"/>
</dbReference>
<evidence type="ECO:0000256" key="3">
    <source>
        <dbReference type="PROSITE-ProRule" id="PRU00023"/>
    </source>
</evidence>
<evidence type="ECO:0000313" key="7">
    <source>
        <dbReference type="Proteomes" id="UP001497512"/>
    </source>
</evidence>
<accession>A0ABP0UBD3</accession>
<dbReference type="PROSITE" id="PS50297">
    <property type="entry name" value="ANK_REP_REGION"/>
    <property type="match status" value="4"/>
</dbReference>
<feature type="domain" description="PGG" evidence="5">
    <location>
        <begin position="672"/>
        <end position="797"/>
    </location>
</feature>